<evidence type="ECO:0000313" key="2">
    <source>
        <dbReference type="Proteomes" id="UP000185984"/>
    </source>
</evidence>
<dbReference type="Proteomes" id="UP000185984">
    <property type="component" value="Unassembled WGS sequence"/>
</dbReference>
<name>A0A1U7HXH6_9CHRO</name>
<dbReference type="AlphaFoldDB" id="A0A1U7HXH6"/>
<dbReference type="OrthoDB" id="9876141at2"/>
<gene>
    <name evidence="1" type="ORF">NIES1031_03455</name>
</gene>
<sequence>MTHTSISPKLSAISADSPVRNIGDLHISGLSHPTLTISGVSNSACLLQEVIPFRYPAIR</sequence>
<reference evidence="1 2" key="1">
    <citation type="submission" date="2016-11" db="EMBL/GenBank/DDBJ databases">
        <title>Draft Genome Sequences of Nine Cyanobacterial Strains from Diverse Habitats.</title>
        <authorList>
            <person name="Zhu T."/>
            <person name="Hou S."/>
            <person name="Lu X."/>
            <person name="Hess W.R."/>
        </authorList>
    </citation>
    <scope>NUCLEOTIDE SEQUENCE [LARGE SCALE GENOMIC DNA]</scope>
    <source>
        <strain evidence="1 2">5.2 s.c.1</strain>
    </source>
</reference>
<organism evidence="1 2">
    <name type="scientific">Chroogloeocystis siderophila 5.2 s.c.1</name>
    <dbReference type="NCBI Taxonomy" id="247279"/>
    <lineage>
        <taxon>Bacteria</taxon>
        <taxon>Bacillati</taxon>
        <taxon>Cyanobacteriota</taxon>
        <taxon>Cyanophyceae</taxon>
        <taxon>Oscillatoriophycideae</taxon>
        <taxon>Chroococcales</taxon>
        <taxon>Chroococcaceae</taxon>
        <taxon>Chroogloeocystis</taxon>
    </lineage>
</organism>
<protein>
    <submittedName>
        <fullName evidence="1">Uncharacterized protein</fullName>
    </submittedName>
</protein>
<dbReference type="EMBL" id="MRCC01000003">
    <property type="protein sequence ID" value="OKH28318.1"/>
    <property type="molecule type" value="Genomic_DNA"/>
</dbReference>
<evidence type="ECO:0000313" key="1">
    <source>
        <dbReference type="EMBL" id="OKH28318.1"/>
    </source>
</evidence>
<accession>A0A1U7HXH6</accession>
<comment type="caution">
    <text evidence="1">The sequence shown here is derived from an EMBL/GenBank/DDBJ whole genome shotgun (WGS) entry which is preliminary data.</text>
</comment>
<dbReference type="STRING" id="247279.NIES1031_03455"/>
<dbReference type="RefSeq" id="WP_073548128.1">
    <property type="nucleotide sequence ID" value="NZ_CAWMVK010000023.1"/>
</dbReference>
<keyword evidence="2" id="KW-1185">Reference proteome</keyword>
<proteinExistence type="predicted"/>